<organism evidence="5 6">
    <name type="scientific">Sphingomonas qomolangmaensis</name>
    <dbReference type="NCBI Taxonomy" id="2918765"/>
    <lineage>
        <taxon>Bacteria</taxon>
        <taxon>Pseudomonadati</taxon>
        <taxon>Pseudomonadota</taxon>
        <taxon>Alphaproteobacteria</taxon>
        <taxon>Sphingomonadales</taxon>
        <taxon>Sphingomonadaceae</taxon>
        <taxon>Sphingomonas</taxon>
    </lineage>
</organism>
<accession>A0ABY5LEV7</accession>
<reference evidence="5" key="1">
    <citation type="submission" date="2022-07" db="EMBL/GenBank/DDBJ databases">
        <title>Sphingomonas sp. nov., a novel bacterium isolated from the north slope of the Mount Everest.</title>
        <authorList>
            <person name="Cui X."/>
            <person name="Liu Y."/>
        </authorList>
    </citation>
    <scope>NUCLEOTIDE SEQUENCE</scope>
    <source>
        <strain evidence="5">S5-59</strain>
    </source>
</reference>
<evidence type="ECO:0000256" key="3">
    <source>
        <dbReference type="PROSITE-ProRule" id="PRU00023"/>
    </source>
</evidence>
<evidence type="ECO:0000313" key="5">
    <source>
        <dbReference type="EMBL" id="UUL84284.1"/>
    </source>
</evidence>
<protein>
    <submittedName>
        <fullName evidence="5">Ankyrin repeat domain-containing protein</fullName>
    </submittedName>
</protein>
<dbReference type="PROSITE" id="PS50088">
    <property type="entry name" value="ANK_REPEAT"/>
    <property type="match status" value="3"/>
</dbReference>
<dbReference type="PANTHER" id="PTHR24171">
    <property type="entry name" value="ANKYRIN REPEAT DOMAIN-CONTAINING PROTEIN 39-RELATED"/>
    <property type="match status" value="1"/>
</dbReference>
<dbReference type="InterPro" id="IPR036770">
    <property type="entry name" value="Ankyrin_rpt-contain_sf"/>
</dbReference>
<dbReference type="Gene3D" id="1.25.40.20">
    <property type="entry name" value="Ankyrin repeat-containing domain"/>
    <property type="match status" value="1"/>
</dbReference>
<keyword evidence="2 3" id="KW-0040">ANK repeat</keyword>
<evidence type="ECO:0000256" key="1">
    <source>
        <dbReference type="ARBA" id="ARBA00022737"/>
    </source>
</evidence>
<feature type="signal peptide" evidence="4">
    <location>
        <begin position="1"/>
        <end position="26"/>
    </location>
</feature>
<sequence>MTARARIALVFSLMALPATFASPVAAQQFSASYKFLKAVRDADGNEVNKILGEPGQSIINTKDRSTGEGAVHIVTKRGDATYLRFLLQKGANPNLADARGNTPMMLAVENGFSEGIEALKTYKADPNLANSSGETPLIRAVQMRRFELVRDLLAAGADPDQTDVIAGLSARQYATRDARSPAITKLLADAPKRARAPAAAAGPRL</sequence>
<feature type="repeat" description="ANK" evidence="3">
    <location>
        <begin position="66"/>
        <end position="98"/>
    </location>
</feature>
<feature type="repeat" description="ANK" evidence="3">
    <location>
        <begin position="99"/>
        <end position="131"/>
    </location>
</feature>
<evidence type="ECO:0000313" key="6">
    <source>
        <dbReference type="Proteomes" id="UP001058533"/>
    </source>
</evidence>
<dbReference type="Proteomes" id="UP001058533">
    <property type="component" value="Chromosome"/>
</dbReference>
<dbReference type="PROSITE" id="PS50297">
    <property type="entry name" value="ANK_REP_REGION"/>
    <property type="match status" value="2"/>
</dbReference>
<dbReference type="EMBL" id="CP101740">
    <property type="protein sequence ID" value="UUL84284.1"/>
    <property type="molecule type" value="Genomic_DNA"/>
</dbReference>
<dbReference type="Pfam" id="PF12796">
    <property type="entry name" value="Ank_2"/>
    <property type="match status" value="1"/>
</dbReference>
<dbReference type="InterPro" id="IPR002110">
    <property type="entry name" value="Ankyrin_rpt"/>
</dbReference>
<dbReference type="PANTHER" id="PTHR24171:SF8">
    <property type="entry name" value="BRCA1-ASSOCIATED RING DOMAIN PROTEIN 1"/>
    <property type="match status" value="1"/>
</dbReference>
<gene>
    <name evidence="5" type="ORF">NMP03_12195</name>
</gene>
<feature type="repeat" description="ANK" evidence="3">
    <location>
        <begin position="132"/>
        <end position="164"/>
    </location>
</feature>
<feature type="chain" id="PRO_5047115467" evidence="4">
    <location>
        <begin position="27"/>
        <end position="205"/>
    </location>
</feature>
<keyword evidence="1" id="KW-0677">Repeat</keyword>
<proteinExistence type="predicted"/>
<keyword evidence="4" id="KW-0732">Signal</keyword>
<evidence type="ECO:0000256" key="2">
    <source>
        <dbReference type="ARBA" id="ARBA00023043"/>
    </source>
</evidence>
<evidence type="ECO:0000256" key="4">
    <source>
        <dbReference type="SAM" id="SignalP"/>
    </source>
</evidence>
<name>A0ABY5LEV7_9SPHN</name>
<keyword evidence="6" id="KW-1185">Reference proteome</keyword>
<dbReference type="SUPFAM" id="SSF48403">
    <property type="entry name" value="Ankyrin repeat"/>
    <property type="match status" value="1"/>
</dbReference>
<dbReference type="SMART" id="SM00248">
    <property type="entry name" value="ANK"/>
    <property type="match status" value="3"/>
</dbReference>